<reference evidence="8" key="2">
    <citation type="submission" date="2023-05" db="EMBL/GenBank/DDBJ databases">
        <authorList>
            <consortium name="Lawrence Berkeley National Laboratory"/>
            <person name="Steindorff A."/>
            <person name="Hensen N."/>
            <person name="Bonometti L."/>
            <person name="Westerberg I."/>
            <person name="Brannstrom I.O."/>
            <person name="Guillou S."/>
            <person name="Cros-Aarteil S."/>
            <person name="Calhoun S."/>
            <person name="Haridas S."/>
            <person name="Kuo A."/>
            <person name="Mondo S."/>
            <person name="Pangilinan J."/>
            <person name="Riley R."/>
            <person name="Labutti K."/>
            <person name="Andreopoulos B."/>
            <person name="Lipzen A."/>
            <person name="Chen C."/>
            <person name="Yanf M."/>
            <person name="Daum C."/>
            <person name="Ng V."/>
            <person name="Clum A."/>
            <person name="Ohm R."/>
            <person name="Martin F."/>
            <person name="Silar P."/>
            <person name="Natvig D."/>
            <person name="Lalanne C."/>
            <person name="Gautier V."/>
            <person name="Ament-Velasquez S.L."/>
            <person name="Kruys A."/>
            <person name="Hutchinson M.I."/>
            <person name="Powell A.J."/>
            <person name="Barry K."/>
            <person name="Miller A.N."/>
            <person name="Grigoriev I.V."/>
            <person name="Debuchy R."/>
            <person name="Gladieux P."/>
            <person name="Thoren M.H."/>
            <person name="Johannesson H."/>
        </authorList>
    </citation>
    <scope>NUCLEOTIDE SEQUENCE</scope>
    <source>
        <strain evidence="8">CBS 103.79</strain>
    </source>
</reference>
<evidence type="ECO:0000256" key="2">
    <source>
        <dbReference type="ARBA" id="ARBA00005179"/>
    </source>
</evidence>
<dbReference type="EMBL" id="MU855408">
    <property type="protein sequence ID" value="KAK3904211.1"/>
    <property type="molecule type" value="Genomic_DNA"/>
</dbReference>
<keyword evidence="5" id="KW-0808">Transferase</keyword>
<dbReference type="AlphaFoldDB" id="A0AAN6MPR6"/>
<dbReference type="GO" id="GO:0009081">
    <property type="term" value="P:branched-chain amino acid metabolic process"/>
    <property type="evidence" value="ECO:0007669"/>
    <property type="project" value="InterPro"/>
</dbReference>
<evidence type="ECO:0000256" key="7">
    <source>
        <dbReference type="PIRSR" id="PIRSR006468-1"/>
    </source>
</evidence>
<dbReference type="PIRSF" id="PIRSF006468">
    <property type="entry name" value="BCAT1"/>
    <property type="match status" value="1"/>
</dbReference>
<keyword evidence="6" id="KW-0663">Pyridoxal phosphate</keyword>
<dbReference type="InterPro" id="IPR033939">
    <property type="entry name" value="BCAT_family"/>
</dbReference>
<comment type="caution">
    <text evidence="8">The sequence shown here is derived from an EMBL/GenBank/DDBJ whole genome shotgun (WGS) entry which is preliminary data.</text>
</comment>
<dbReference type="InterPro" id="IPR043132">
    <property type="entry name" value="BCAT-like_C"/>
</dbReference>
<evidence type="ECO:0000256" key="1">
    <source>
        <dbReference type="ARBA" id="ARBA00001933"/>
    </source>
</evidence>
<evidence type="ECO:0000256" key="3">
    <source>
        <dbReference type="ARBA" id="ARBA00009320"/>
    </source>
</evidence>
<dbReference type="InterPro" id="IPR001544">
    <property type="entry name" value="Aminotrans_IV"/>
</dbReference>
<comment type="cofactor">
    <cofactor evidence="1">
        <name>pyridoxal 5'-phosphate</name>
        <dbReference type="ChEBI" id="CHEBI:597326"/>
    </cofactor>
</comment>
<dbReference type="Proteomes" id="UP001303889">
    <property type="component" value="Unassembled WGS sequence"/>
</dbReference>
<dbReference type="Gene3D" id="3.30.470.10">
    <property type="match status" value="1"/>
</dbReference>
<dbReference type="InterPro" id="IPR005786">
    <property type="entry name" value="B_amino_transII"/>
</dbReference>
<organism evidence="8 9">
    <name type="scientific">Staphylotrichum tortipilum</name>
    <dbReference type="NCBI Taxonomy" id="2831512"/>
    <lineage>
        <taxon>Eukaryota</taxon>
        <taxon>Fungi</taxon>
        <taxon>Dikarya</taxon>
        <taxon>Ascomycota</taxon>
        <taxon>Pezizomycotina</taxon>
        <taxon>Sordariomycetes</taxon>
        <taxon>Sordariomycetidae</taxon>
        <taxon>Sordariales</taxon>
        <taxon>Chaetomiaceae</taxon>
        <taxon>Staphylotrichum</taxon>
    </lineage>
</organism>
<dbReference type="FunFam" id="3.30.470.10:FF:000004">
    <property type="entry name" value="Branched-chain-amino-acid aminotransferase"/>
    <property type="match status" value="1"/>
</dbReference>
<evidence type="ECO:0000313" key="9">
    <source>
        <dbReference type="Proteomes" id="UP001303889"/>
    </source>
</evidence>
<dbReference type="PANTHER" id="PTHR42825">
    <property type="entry name" value="AMINO ACID AMINOTRANSFERASE"/>
    <property type="match status" value="1"/>
</dbReference>
<comment type="pathway">
    <text evidence="2">Secondary metabolite biosynthesis.</text>
</comment>
<name>A0AAN6MPR6_9PEZI</name>
<comment type="similarity">
    <text evidence="3">Belongs to the class-IV pyridoxal-phosphate-dependent aminotransferase family.</text>
</comment>
<dbReference type="InterPro" id="IPR036038">
    <property type="entry name" value="Aminotransferase-like"/>
</dbReference>
<keyword evidence="9" id="KW-1185">Reference proteome</keyword>
<dbReference type="GO" id="GO:0004084">
    <property type="term" value="F:branched-chain-amino-acid transaminase activity"/>
    <property type="evidence" value="ECO:0007669"/>
    <property type="project" value="InterPro"/>
</dbReference>
<dbReference type="FunFam" id="3.20.10.10:FF:000010">
    <property type="entry name" value="Branched-chain amino acid aminotransferase"/>
    <property type="match status" value="1"/>
</dbReference>
<evidence type="ECO:0000313" key="8">
    <source>
        <dbReference type="EMBL" id="KAK3904211.1"/>
    </source>
</evidence>
<sequence>MASFPPPPVNTIDWSNVGFRVREVNGHVESHYSVKTGQWSPLKFVADPYMRIHGMAPALNYGQQAYEGLKAFRLPGDEAIAVFRPDRNAARLQHSADFISIPPVPTDLFIDAVKAAVALNAEYVPPHATSAAMYVRPQIYGSSAQLGLNPPEEYTFCVFVLPTGVYHGLHPVKALILDDFDRAAPNGTGSAKVGGNYAPVLRWSEKARQAGYGITLHLDSKIHEEIDEFSTSGFIGAIVNGDDVTLVVPSSKAVIDSVTSDSIQQLARSFGWKVEKRPIKYTELPTFTEVMAAGTAAALVPIRSITRRGSALPTGPRVSSTTDGEETVTYIPEGDEEPGKLCLRLLQQLQGIQLGRLEDPFGWRFEVTGEDAKRVGAAEGEAVEGAQTVDQMD</sequence>
<dbReference type="PANTHER" id="PTHR42825:SF2">
    <property type="entry name" value="BRANCHED-CHAIN-AMINO-ACID AMINOTRANSFERASE 3, CHLOROPLASTIC-RELATED"/>
    <property type="match status" value="1"/>
</dbReference>
<evidence type="ECO:0000256" key="6">
    <source>
        <dbReference type="ARBA" id="ARBA00022898"/>
    </source>
</evidence>
<feature type="modified residue" description="N6-(pyridoxal phosphate)lysine" evidence="7">
    <location>
        <position position="192"/>
    </location>
</feature>
<proteinExistence type="inferred from homology"/>
<protein>
    <submittedName>
        <fullName evidence="8">Aminotransferase</fullName>
    </submittedName>
</protein>
<dbReference type="SUPFAM" id="SSF56752">
    <property type="entry name" value="D-aminoacid aminotransferase-like PLP-dependent enzymes"/>
    <property type="match status" value="1"/>
</dbReference>
<dbReference type="CDD" id="cd01557">
    <property type="entry name" value="BCAT_beta_family"/>
    <property type="match status" value="1"/>
</dbReference>
<keyword evidence="4 8" id="KW-0032">Aminotransferase</keyword>
<reference evidence="8" key="1">
    <citation type="journal article" date="2023" name="Mol. Phylogenet. Evol.">
        <title>Genome-scale phylogeny and comparative genomics of the fungal order Sordariales.</title>
        <authorList>
            <person name="Hensen N."/>
            <person name="Bonometti L."/>
            <person name="Westerberg I."/>
            <person name="Brannstrom I.O."/>
            <person name="Guillou S."/>
            <person name="Cros-Aarteil S."/>
            <person name="Calhoun S."/>
            <person name="Haridas S."/>
            <person name="Kuo A."/>
            <person name="Mondo S."/>
            <person name="Pangilinan J."/>
            <person name="Riley R."/>
            <person name="LaButti K."/>
            <person name="Andreopoulos B."/>
            <person name="Lipzen A."/>
            <person name="Chen C."/>
            <person name="Yan M."/>
            <person name="Daum C."/>
            <person name="Ng V."/>
            <person name="Clum A."/>
            <person name="Steindorff A."/>
            <person name="Ohm R.A."/>
            <person name="Martin F."/>
            <person name="Silar P."/>
            <person name="Natvig D.O."/>
            <person name="Lalanne C."/>
            <person name="Gautier V."/>
            <person name="Ament-Velasquez S.L."/>
            <person name="Kruys A."/>
            <person name="Hutchinson M.I."/>
            <person name="Powell A.J."/>
            <person name="Barry K."/>
            <person name="Miller A.N."/>
            <person name="Grigoriev I.V."/>
            <person name="Debuchy R."/>
            <person name="Gladieux P."/>
            <person name="Hiltunen Thoren M."/>
            <person name="Johannesson H."/>
        </authorList>
    </citation>
    <scope>NUCLEOTIDE SEQUENCE</scope>
    <source>
        <strain evidence="8">CBS 103.79</strain>
    </source>
</reference>
<evidence type="ECO:0000256" key="4">
    <source>
        <dbReference type="ARBA" id="ARBA00022576"/>
    </source>
</evidence>
<gene>
    <name evidence="8" type="ORF">C8A05DRAFT_32019</name>
</gene>
<dbReference type="InterPro" id="IPR043131">
    <property type="entry name" value="BCAT-like_N"/>
</dbReference>
<dbReference type="Gene3D" id="3.20.10.10">
    <property type="entry name" value="D-amino Acid Aminotransferase, subunit A, domain 2"/>
    <property type="match status" value="1"/>
</dbReference>
<evidence type="ECO:0000256" key="5">
    <source>
        <dbReference type="ARBA" id="ARBA00022679"/>
    </source>
</evidence>
<accession>A0AAN6MPR6</accession>
<dbReference type="Pfam" id="PF01063">
    <property type="entry name" value="Aminotran_4"/>
    <property type="match status" value="1"/>
</dbReference>